<evidence type="ECO:0008006" key="3">
    <source>
        <dbReference type="Google" id="ProtNLM"/>
    </source>
</evidence>
<dbReference type="EMBL" id="JAOPKZ010000003">
    <property type="protein sequence ID" value="MCU5745568.1"/>
    <property type="molecule type" value="Genomic_DNA"/>
</dbReference>
<comment type="caution">
    <text evidence="1">The sequence shown here is derived from an EMBL/GenBank/DDBJ whole genome shotgun (WGS) entry which is preliminary data.</text>
</comment>
<accession>A0ABT2QNM8</accession>
<gene>
    <name evidence="1" type="ORF">N9R04_02375</name>
</gene>
<name>A0ABT2QNM8_9STAP</name>
<proteinExistence type="predicted"/>
<keyword evidence="2" id="KW-1185">Reference proteome</keyword>
<reference evidence="1 2" key="1">
    <citation type="journal article" date="2023" name="Int. J. Syst. Evol. Microbiol.">
        <title>Streptococcus sciuri sp. nov., Staphylococcus marylandisciuri sp. nov. and Staphylococcus americanisciuri sp. nov., isolated from faeces of eastern grey squirrel (Sciurus carolinensis).</title>
        <authorList>
            <person name="Volokhov D.V."/>
            <person name="Zagorodnyaya T.A."/>
            <person name="Furtak V.A."/>
            <person name="Nattanmai G."/>
            <person name="Randall L."/>
            <person name="Jose S."/>
            <person name="Gao Y."/>
            <person name="Eisenberg T."/>
            <person name="Delmonte P."/>
            <person name="Blom J."/>
            <person name="Mitchell K.K."/>
        </authorList>
    </citation>
    <scope>NUCLEOTIDE SEQUENCE [LARGE SCALE GENOMIC DNA]</scope>
    <source>
        <strain evidence="1 2">SQ8-PEA</strain>
    </source>
</reference>
<evidence type="ECO:0000313" key="1">
    <source>
        <dbReference type="EMBL" id="MCU5745568.1"/>
    </source>
</evidence>
<evidence type="ECO:0000313" key="2">
    <source>
        <dbReference type="Proteomes" id="UP001209553"/>
    </source>
</evidence>
<organism evidence="1 2">
    <name type="scientific">Staphylococcus marylandisciuri</name>
    <dbReference type="NCBI Taxonomy" id="2981529"/>
    <lineage>
        <taxon>Bacteria</taxon>
        <taxon>Bacillati</taxon>
        <taxon>Bacillota</taxon>
        <taxon>Bacilli</taxon>
        <taxon>Bacillales</taxon>
        <taxon>Staphylococcaceae</taxon>
        <taxon>Staphylococcus</taxon>
    </lineage>
</organism>
<dbReference type="Proteomes" id="UP001209553">
    <property type="component" value="Unassembled WGS sequence"/>
</dbReference>
<protein>
    <recommendedName>
        <fullName evidence="3">Transposase</fullName>
    </recommendedName>
</protein>
<sequence length="49" mass="5793">MCSECVRNDGKKKLKVREWSCPIYYVYHDQHINASINILTEALRLQHST</sequence>
<dbReference type="RefSeq" id="WP_262854978.1">
    <property type="nucleotide sequence ID" value="NZ_JAOPKZ010000003.1"/>
</dbReference>